<reference evidence="1 2" key="1">
    <citation type="submission" date="2020-09" db="EMBL/GenBank/DDBJ databases">
        <title>De no assembly of potato wild relative species, Solanum commersonii.</title>
        <authorList>
            <person name="Cho K."/>
        </authorList>
    </citation>
    <scope>NUCLEOTIDE SEQUENCE [LARGE SCALE GENOMIC DNA]</scope>
    <source>
        <strain evidence="1">LZ3.2</strain>
        <tissue evidence="1">Leaf</tissue>
    </source>
</reference>
<dbReference type="EMBL" id="JACXVP010000011">
    <property type="protein sequence ID" value="KAG5576609.1"/>
    <property type="molecule type" value="Genomic_DNA"/>
</dbReference>
<comment type="caution">
    <text evidence="1">The sequence shown here is derived from an EMBL/GenBank/DDBJ whole genome shotgun (WGS) entry which is preliminary data.</text>
</comment>
<sequence>MKRRGSGPSVRRVVLGIFLEVLMKSCRRAKIKVMNNHMDDFVEEFSRLYDYVEDFNSTNPGTIVVVKTSKNTIPGIDGVCKGELLTSISNDGNNQMYLVTWTIVNKESKDRWSWLGVSNLTWS</sequence>
<accession>A0A9J5WL26</accession>
<name>A0A9J5WL26_SOLCO</name>
<evidence type="ECO:0000313" key="1">
    <source>
        <dbReference type="EMBL" id="KAG5576609.1"/>
    </source>
</evidence>
<organism evidence="1 2">
    <name type="scientific">Solanum commersonii</name>
    <name type="common">Commerson's wild potato</name>
    <name type="synonym">Commerson's nightshade</name>
    <dbReference type="NCBI Taxonomy" id="4109"/>
    <lineage>
        <taxon>Eukaryota</taxon>
        <taxon>Viridiplantae</taxon>
        <taxon>Streptophyta</taxon>
        <taxon>Embryophyta</taxon>
        <taxon>Tracheophyta</taxon>
        <taxon>Spermatophyta</taxon>
        <taxon>Magnoliopsida</taxon>
        <taxon>eudicotyledons</taxon>
        <taxon>Gunneridae</taxon>
        <taxon>Pentapetalae</taxon>
        <taxon>asterids</taxon>
        <taxon>lamiids</taxon>
        <taxon>Solanales</taxon>
        <taxon>Solanaceae</taxon>
        <taxon>Solanoideae</taxon>
        <taxon>Solaneae</taxon>
        <taxon>Solanum</taxon>
    </lineage>
</organism>
<dbReference type="Proteomes" id="UP000824120">
    <property type="component" value="Chromosome 11"/>
</dbReference>
<gene>
    <name evidence="1" type="ORF">H5410_056743</name>
</gene>
<dbReference type="AlphaFoldDB" id="A0A9J5WL26"/>
<protein>
    <submittedName>
        <fullName evidence="1">Uncharacterized protein</fullName>
    </submittedName>
</protein>
<proteinExistence type="predicted"/>
<dbReference type="OrthoDB" id="1743623at2759"/>
<evidence type="ECO:0000313" key="2">
    <source>
        <dbReference type="Proteomes" id="UP000824120"/>
    </source>
</evidence>
<dbReference type="PANTHER" id="PTHR31973:SF192">
    <property type="entry name" value="SWIM-TYPE DOMAIN-CONTAINING PROTEIN"/>
    <property type="match status" value="1"/>
</dbReference>
<keyword evidence="2" id="KW-1185">Reference proteome</keyword>
<dbReference type="PANTHER" id="PTHR31973">
    <property type="entry name" value="POLYPROTEIN, PUTATIVE-RELATED"/>
    <property type="match status" value="1"/>
</dbReference>